<evidence type="ECO:0000256" key="1">
    <source>
        <dbReference type="SAM" id="Phobius"/>
    </source>
</evidence>
<keyword evidence="1" id="KW-0812">Transmembrane</keyword>
<accession>A0A943HU91</accession>
<name>A0A943HU91_BACT4</name>
<comment type="caution">
    <text evidence="2">The sequence shown here is derived from an EMBL/GenBank/DDBJ whole genome shotgun (WGS) entry which is preliminary data.</text>
</comment>
<dbReference type="EMBL" id="JAGZEE010000063">
    <property type="protein sequence ID" value="MBS5413577.1"/>
    <property type="molecule type" value="Genomic_DNA"/>
</dbReference>
<dbReference type="RefSeq" id="WP_349050305.1">
    <property type="nucleotide sequence ID" value="NZ_JBBNLY010000024.1"/>
</dbReference>
<reference evidence="2" key="1">
    <citation type="submission" date="2021-02" db="EMBL/GenBank/DDBJ databases">
        <title>Infant gut strain persistence is associated with maternal origin, phylogeny, and functional potential including surface adhesion and iron acquisition.</title>
        <authorList>
            <person name="Lou Y.C."/>
        </authorList>
    </citation>
    <scope>NUCLEOTIDE SEQUENCE</scope>
    <source>
        <strain evidence="2">L3_082_243G1_dasL3_082_243G1_maxbin2.maxbin.015s ta_sub</strain>
    </source>
</reference>
<gene>
    <name evidence="2" type="ORF">KHY35_23180</name>
</gene>
<sequence>MTEKQSYKRVFSESCKTKDDKMEIDLIDIFHKIINVRKRLYKAAVVGLIIGIIVSLSIPKQYTVKVILSPELGTSKGGSGIAGLAASFLGTGTTTSDVDALNASLSSDIITSTPFLMHLFNINVPVVGGDLTTLASYLDDYSFPWWSYIISLPSMAVSGVKSLFENEVKELLPKTESGVIELSQEQNRKINILRRNITAIIDKKTAITNVIVTLQDPKVTAVVADSVVRRLQEYIITYRTSKAKEDCAYLENLFKERRLEYYTAQKKYAEYIDSHDNLVFQTVRAEQERLQNDMNLAYQVYSQVANQLQVSRAKVQEEKPVFAVVEPVVVPLKASGVGMMAYILLFVCVSILCTLGWTLLRTNYLNC</sequence>
<evidence type="ECO:0000313" key="3">
    <source>
        <dbReference type="Proteomes" id="UP000782901"/>
    </source>
</evidence>
<dbReference type="GO" id="GO:0005886">
    <property type="term" value="C:plasma membrane"/>
    <property type="evidence" value="ECO:0007669"/>
    <property type="project" value="TreeGrafter"/>
</dbReference>
<proteinExistence type="predicted"/>
<protein>
    <submittedName>
        <fullName evidence="2">Chain-length determining protein</fullName>
    </submittedName>
</protein>
<organism evidence="2 3">
    <name type="scientific">Bacteroides thetaiotaomicron</name>
    <dbReference type="NCBI Taxonomy" id="818"/>
    <lineage>
        <taxon>Bacteria</taxon>
        <taxon>Pseudomonadati</taxon>
        <taxon>Bacteroidota</taxon>
        <taxon>Bacteroidia</taxon>
        <taxon>Bacteroidales</taxon>
        <taxon>Bacteroidaceae</taxon>
        <taxon>Bacteroides</taxon>
    </lineage>
</organism>
<keyword evidence="1" id="KW-1133">Transmembrane helix</keyword>
<feature type="transmembrane region" description="Helical" evidence="1">
    <location>
        <begin position="40"/>
        <end position="58"/>
    </location>
</feature>
<dbReference type="PANTHER" id="PTHR32309">
    <property type="entry name" value="TYROSINE-PROTEIN KINASE"/>
    <property type="match status" value="1"/>
</dbReference>
<dbReference type="AlphaFoldDB" id="A0A943HU91"/>
<dbReference type="InterPro" id="IPR050445">
    <property type="entry name" value="Bact_polysacc_biosynth/exp"/>
</dbReference>
<feature type="transmembrane region" description="Helical" evidence="1">
    <location>
        <begin position="341"/>
        <end position="360"/>
    </location>
</feature>
<dbReference type="GO" id="GO:0004713">
    <property type="term" value="F:protein tyrosine kinase activity"/>
    <property type="evidence" value="ECO:0007669"/>
    <property type="project" value="TreeGrafter"/>
</dbReference>
<evidence type="ECO:0000313" key="2">
    <source>
        <dbReference type="EMBL" id="MBS5413577.1"/>
    </source>
</evidence>
<keyword evidence="1" id="KW-0472">Membrane</keyword>
<dbReference type="Proteomes" id="UP000782901">
    <property type="component" value="Unassembled WGS sequence"/>
</dbReference>
<dbReference type="PANTHER" id="PTHR32309:SF13">
    <property type="entry name" value="FERRIC ENTEROBACTIN TRANSPORT PROTEIN FEPE"/>
    <property type="match status" value="1"/>
</dbReference>